<evidence type="ECO:0000313" key="3">
    <source>
        <dbReference type="EMBL" id="QJH97143.1"/>
    </source>
</evidence>
<evidence type="ECO:0000313" key="2">
    <source>
        <dbReference type="EMBL" id="QJA71798.1"/>
    </source>
</evidence>
<gene>
    <name evidence="2" type="ORF">MM415A03039_0007</name>
    <name evidence="1" type="ORF">MM415B00468_0009</name>
    <name evidence="3" type="ORF">TM448B00936_0003</name>
</gene>
<accession>A0A6M3JR80</accession>
<organism evidence="2">
    <name type="scientific">viral metagenome</name>
    <dbReference type="NCBI Taxonomy" id="1070528"/>
    <lineage>
        <taxon>unclassified sequences</taxon>
        <taxon>metagenomes</taxon>
        <taxon>organismal metagenomes</taxon>
    </lineage>
</organism>
<protein>
    <submittedName>
        <fullName evidence="2">Putative flagellar protein</fullName>
    </submittedName>
</protein>
<dbReference type="AlphaFoldDB" id="A0A6M3JR80"/>
<keyword evidence="2" id="KW-0969">Cilium</keyword>
<evidence type="ECO:0000313" key="1">
    <source>
        <dbReference type="EMBL" id="QJA64722.1"/>
    </source>
</evidence>
<dbReference type="EMBL" id="MT144675">
    <property type="protein sequence ID" value="QJH97143.1"/>
    <property type="molecule type" value="Genomic_DNA"/>
</dbReference>
<keyword evidence="2" id="KW-0282">Flagellum</keyword>
<keyword evidence="2" id="KW-0966">Cell projection</keyword>
<dbReference type="EMBL" id="MT141900">
    <property type="protein sequence ID" value="QJA71798.1"/>
    <property type="molecule type" value="Genomic_DNA"/>
</dbReference>
<dbReference type="EMBL" id="MT141525">
    <property type="protein sequence ID" value="QJA64722.1"/>
    <property type="molecule type" value="Genomic_DNA"/>
</dbReference>
<reference evidence="2" key="1">
    <citation type="submission" date="2020-03" db="EMBL/GenBank/DDBJ databases">
        <title>The deep terrestrial virosphere.</title>
        <authorList>
            <person name="Holmfeldt K."/>
            <person name="Nilsson E."/>
            <person name="Simone D."/>
            <person name="Lopez-Fernandez M."/>
            <person name="Wu X."/>
            <person name="de Brujin I."/>
            <person name="Lundin D."/>
            <person name="Andersson A."/>
            <person name="Bertilsson S."/>
            <person name="Dopson M."/>
        </authorList>
    </citation>
    <scope>NUCLEOTIDE SEQUENCE</scope>
    <source>
        <strain evidence="2">MM415A03039</strain>
        <strain evidence="1">MM415B00468</strain>
        <strain evidence="3">TM448B00936</strain>
    </source>
</reference>
<proteinExistence type="predicted"/>
<sequence length="71" mass="8031">METTVATPSDLLRARAAHMDNLQRLRHAMPTLSAPLTQRAENTMANLMQQVYEIDEQLRIKGKKPDQWGAA</sequence>
<name>A0A6M3JR80_9ZZZZ</name>